<dbReference type="EMBL" id="ABYQ02000011">
    <property type="protein sequence ID" value="EFQ80343.1"/>
    <property type="molecule type" value="Genomic_DNA"/>
</dbReference>
<dbReference type="HOGENOM" id="CLU_095244_0_0_11"/>
<organism evidence="1 2">
    <name type="scientific">Corynebacterium pseudogenitalium ATCC 33035</name>
    <dbReference type="NCBI Taxonomy" id="525264"/>
    <lineage>
        <taxon>Bacteria</taxon>
        <taxon>Bacillati</taxon>
        <taxon>Actinomycetota</taxon>
        <taxon>Actinomycetes</taxon>
        <taxon>Mycobacteriales</taxon>
        <taxon>Corynebacteriaceae</taxon>
        <taxon>Corynebacterium</taxon>
    </lineage>
</organism>
<keyword evidence="2" id="KW-1185">Reference proteome</keyword>
<dbReference type="Proteomes" id="UP000003020">
    <property type="component" value="Unassembled WGS sequence"/>
</dbReference>
<comment type="caution">
    <text evidence="1">The sequence shown here is derived from an EMBL/GenBank/DDBJ whole genome shotgun (WGS) entry which is preliminary data.</text>
</comment>
<dbReference type="eggNOG" id="ENOG50330AZ">
    <property type="taxonomic scope" value="Bacteria"/>
</dbReference>
<protein>
    <recommendedName>
        <fullName evidence="3">DUF4245 domain-containing protein</fullName>
    </recommendedName>
</protein>
<proteinExistence type="predicted"/>
<evidence type="ECO:0000313" key="2">
    <source>
        <dbReference type="Proteomes" id="UP000003020"/>
    </source>
</evidence>
<dbReference type="InterPro" id="IPR025339">
    <property type="entry name" value="DUF4245"/>
</dbReference>
<accession>E2S4Q7</accession>
<reference evidence="1 2" key="1">
    <citation type="submission" date="2010-08" db="EMBL/GenBank/DDBJ databases">
        <authorList>
            <person name="Muzny D."/>
            <person name="Qin X."/>
            <person name="Buhay C."/>
            <person name="Dugan-Rocha S."/>
            <person name="Ding Y."/>
            <person name="Chen G."/>
            <person name="Hawes A."/>
            <person name="Holder M."/>
            <person name="Jhangiani S."/>
            <person name="Johnson A."/>
            <person name="Khan Z."/>
            <person name="Li Z."/>
            <person name="Liu W."/>
            <person name="Liu X."/>
            <person name="Perez L."/>
            <person name="Shen H."/>
            <person name="Wang Q."/>
            <person name="Watt J."/>
            <person name="Xi L."/>
            <person name="Xin Y."/>
            <person name="Zhou J."/>
            <person name="Deng J."/>
            <person name="Jiang H."/>
            <person name="Liu Y."/>
            <person name="Qu J."/>
            <person name="Song X.-Z."/>
            <person name="Zhang L."/>
            <person name="Villasana D."/>
            <person name="Johnson A."/>
            <person name="Liu J."/>
            <person name="Liyanage D."/>
            <person name="Lorensuhewa L."/>
            <person name="Robinson T."/>
            <person name="Song A."/>
            <person name="Song B.-B."/>
            <person name="Dinh H."/>
            <person name="Thornton R."/>
            <person name="Coyle M."/>
            <person name="Francisco L."/>
            <person name="Jackson L."/>
            <person name="Javaid M."/>
            <person name="Korchina V."/>
            <person name="Kovar C."/>
            <person name="Mata R."/>
            <person name="Mathew T."/>
            <person name="Ngo R."/>
            <person name="Nguyen L."/>
            <person name="Nguyen N."/>
            <person name="Okwuonu G."/>
            <person name="Ongeri F."/>
            <person name="Pham C."/>
            <person name="Simmons D."/>
            <person name="Wilczek-Boney K."/>
            <person name="Hale W."/>
            <person name="Jakkamsetti A."/>
            <person name="Pham P."/>
            <person name="Ruth R."/>
            <person name="San Lucas F."/>
            <person name="Warren J."/>
            <person name="Zhang J."/>
            <person name="Zhao Z."/>
            <person name="Zhou C."/>
            <person name="Zhu D."/>
            <person name="Lee S."/>
            <person name="Bess C."/>
            <person name="Blankenburg K."/>
            <person name="Forbes L."/>
            <person name="Fu Q."/>
            <person name="Gubbala S."/>
            <person name="Hirani K."/>
            <person name="Jayaseelan J.C."/>
            <person name="Lara F."/>
            <person name="Munidasa M."/>
            <person name="Palculict T."/>
            <person name="Patil S."/>
            <person name="Pu L.-L."/>
            <person name="Saada N."/>
            <person name="Tang L."/>
            <person name="Weissenberger G."/>
            <person name="Zhu Y."/>
            <person name="Hemphill L."/>
            <person name="Shang Y."/>
            <person name="Youmans B."/>
            <person name="Ayvaz T."/>
            <person name="Ross M."/>
            <person name="Santibanez J."/>
            <person name="Aqrawi P."/>
            <person name="Gross S."/>
            <person name="Joshi V."/>
            <person name="Fowler G."/>
            <person name="Nazareth L."/>
            <person name="Reid J."/>
            <person name="Worley K."/>
            <person name="Petrosino J."/>
            <person name="Highlander S."/>
            <person name="Gibbs R."/>
        </authorList>
    </citation>
    <scope>NUCLEOTIDE SEQUENCE [LARGE SCALE GENOMIC DNA]</scope>
    <source>
        <strain evidence="1 2">ATCC 33035</strain>
    </source>
</reference>
<sequence>MGSILRPICGGLTDLSGQKGPCGFLKAGRAILRRVAAEERPKIFEGAKDISLSLAVVVIMMLLAVGATGLCSINSETQQGAVQEVDEQTFLDTQARAGVGAIRNPEMPEGWEANAARRVDMGGENATVVSWVTADQGFVESTQTQVAADKAGEAYDANYRGIESAREVKGHQVRVLESDDDSVRRLWVTDLGDARLIISGAADDKDFEAATAAFIDAAPIAEK</sequence>
<dbReference type="AlphaFoldDB" id="E2S4Q7"/>
<evidence type="ECO:0000313" key="1">
    <source>
        <dbReference type="EMBL" id="EFQ80343.1"/>
    </source>
</evidence>
<dbReference type="Pfam" id="PF14030">
    <property type="entry name" value="DUF4245"/>
    <property type="match status" value="1"/>
</dbReference>
<evidence type="ECO:0008006" key="3">
    <source>
        <dbReference type="Google" id="ProtNLM"/>
    </source>
</evidence>
<gene>
    <name evidence="1" type="ORF">HMPREF0305_11509</name>
</gene>
<name>E2S4Q7_9CORY</name>